<evidence type="ECO:0000256" key="3">
    <source>
        <dbReference type="ARBA" id="ARBA00022630"/>
    </source>
</evidence>
<dbReference type="RefSeq" id="WP_080488397.1">
    <property type="nucleotide sequence ID" value="NZ_RBPL01000017.1"/>
</dbReference>
<protein>
    <submittedName>
        <fullName evidence="7">Putative Oxidoreductase, FAD-binding</fullName>
    </submittedName>
</protein>
<evidence type="ECO:0000256" key="5">
    <source>
        <dbReference type="ARBA" id="ARBA00023002"/>
    </source>
</evidence>
<dbReference type="PANTHER" id="PTHR42973">
    <property type="entry name" value="BINDING OXIDOREDUCTASE, PUTATIVE (AFU_ORTHOLOGUE AFUA_1G17690)-RELATED"/>
    <property type="match status" value="1"/>
</dbReference>
<dbReference type="Gene3D" id="3.40.462.20">
    <property type="match status" value="1"/>
</dbReference>
<evidence type="ECO:0000256" key="1">
    <source>
        <dbReference type="ARBA" id="ARBA00001974"/>
    </source>
</evidence>
<dbReference type="Pfam" id="PF01565">
    <property type="entry name" value="FAD_binding_4"/>
    <property type="match status" value="1"/>
</dbReference>
<evidence type="ECO:0000256" key="4">
    <source>
        <dbReference type="ARBA" id="ARBA00022827"/>
    </source>
</evidence>
<evidence type="ECO:0000313" key="7">
    <source>
        <dbReference type="EMBL" id="RMO02143.1"/>
    </source>
</evidence>
<dbReference type="SUPFAM" id="SSF56176">
    <property type="entry name" value="FAD-binding/transporter-associated domain-like"/>
    <property type="match status" value="1"/>
</dbReference>
<keyword evidence="3" id="KW-0285">Flavoprotein</keyword>
<dbReference type="InterPro" id="IPR016169">
    <property type="entry name" value="FAD-bd_PCMH_sub2"/>
</dbReference>
<evidence type="ECO:0000259" key="6">
    <source>
        <dbReference type="PROSITE" id="PS51387"/>
    </source>
</evidence>
<dbReference type="InterPro" id="IPR016167">
    <property type="entry name" value="FAD-bd_PCMH_sub1"/>
</dbReference>
<dbReference type="InterPro" id="IPR050416">
    <property type="entry name" value="FAD-linked_Oxidoreductase"/>
</dbReference>
<dbReference type="GO" id="GO:0071949">
    <property type="term" value="F:FAD binding"/>
    <property type="evidence" value="ECO:0007669"/>
    <property type="project" value="InterPro"/>
</dbReference>
<organism evidence="7 8">
    <name type="scientific">Pseudomonas syringae pv. apii</name>
    <dbReference type="NCBI Taxonomy" id="81036"/>
    <lineage>
        <taxon>Bacteria</taxon>
        <taxon>Pseudomonadati</taxon>
        <taxon>Pseudomonadota</taxon>
        <taxon>Gammaproteobacteria</taxon>
        <taxon>Pseudomonadales</taxon>
        <taxon>Pseudomonadaceae</taxon>
        <taxon>Pseudomonas</taxon>
    </lineage>
</organism>
<dbReference type="PANTHER" id="PTHR42973:SF39">
    <property type="entry name" value="FAD-BINDING PCMH-TYPE DOMAIN-CONTAINING PROTEIN"/>
    <property type="match status" value="1"/>
</dbReference>
<comment type="caution">
    <text evidence="7">The sequence shown here is derived from an EMBL/GenBank/DDBJ whole genome shotgun (WGS) entry which is preliminary data.</text>
</comment>
<dbReference type="Gene3D" id="3.30.43.10">
    <property type="entry name" value="Uridine Diphospho-n-acetylenolpyruvylglucosamine Reductase, domain 2"/>
    <property type="match status" value="1"/>
</dbReference>
<evidence type="ECO:0000256" key="2">
    <source>
        <dbReference type="ARBA" id="ARBA00005466"/>
    </source>
</evidence>
<name>A0A3M3S0C0_9PSED</name>
<proteinExistence type="inferred from homology"/>
<comment type="cofactor">
    <cofactor evidence="1">
        <name>FAD</name>
        <dbReference type="ChEBI" id="CHEBI:57692"/>
    </cofactor>
</comment>
<accession>A0A3M3S0C0</accession>
<dbReference type="InterPro" id="IPR016166">
    <property type="entry name" value="FAD-bd_PCMH"/>
</dbReference>
<dbReference type="InterPro" id="IPR006094">
    <property type="entry name" value="Oxid_FAD_bind_N"/>
</dbReference>
<reference evidence="7 8" key="1">
    <citation type="submission" date="2018-08" db="EMBL/GenBank/DDBJ databases">
        <title>Recombination of ecologically and evolutionarily significant loci maintains genetic cohesion in the Pseudomonas syringae species complex.</title>
        <authorList>
            <person name="Dillon M."/>
            <person name="Thakur S."/>
            <person name="Almeida R.N.D."/>
            <person name="Weir B.S."/>
            <person name="Guttman D.S."/>
        </authorList>
    </citation>
    <scope>NUCLEOTIDE SEQUENCE [LARGE SCALE GENOMIC DNA]</scope>
    <source>
        <strain evidence="7 8">1089_5</strain>
    </source>
</reference>
<dbReference type="PROSITE" id="PS51387">
    <property type="entry name" value="FAD_PCMH"/>
    <property type="match status" value="1"/>
</dbReference>
<dbReference type="AlphaFoldDB" id="A0A3M3S0C0"/>
<evidence type="ECO:0000313" key="8">
    <source>
        <dbReference type="Proteomes" id="UP000278062"/>
    </source>
</evidence>
<dbReference type="GO" id="GO:0016491">
    <property type="term" value="F:oxidoreductase activity"/>
    <property type="evidence" value="ECO:0007669"/>
    <property type="project" value="UniProtKB-KW"/>
</dbReference>
<sequence>MSGQARGLNEKETVCMSDQSVNLLKSAIDGCVLTPHDPEYGDARLIYNRMHDSMPAAIVYPEHVADIRTSALMAAKEGVSFAMRGGGHHIAGFSTCDGGIVLDFKKWKNITLDVTTGILAVQPGVRLAEIDEFLVSRNLVIPTGTVSDTGLIGLTLGGGIGWLVGLYGLTCDCLVGADVVLADGRLVKAEDSEHGDLLWALKGGSGGFGVITELRYRPLPLPATYCGSGSVSLADTEACLSRLVFFLETQCPGELTVAPNFSRAVSGDVVMNIDYCYSGTAIRWIDTLQALIPEATWEAVTRWDFRDWQRNFDAKFLPPMRGYWKSSYTPSWGLDFSLLGTLMQNAPEGNCSILIEHLHGRFCDSDDAHSAFPLREARFGVLFSARWLSESEDADYIAWVKNGIFSVDPHVRSLSYSNYTSADDVGAAKSFSKLSRARLFSIKSIYDPDHFFKGNHGSLLFAGSGEVHRVQ</sequence>
<comment type="similarity">
    <text evidence="2">Belongs to the oxygen-dependent FAD-linked oxidoreductase family.</text>
</comment>
<dbReference type="Proteomes" id="UP000278062">
    <property type="component" value="Unassembled WGS sequence"/>
</dbReference>
<dbReference type="Gene3D" id="3.30.465.10">
    <property type="match status" value="1"/>
</dbReference>
<keyword evidence="5" id="KW-0560">Oxidoreductase</keyword>
<dbReference type="InterPro" id="IPR036318">
    <property type="entry name" value="FAD-bd_PCMH-like_sf"/>
</dbReference>
<gene>
    <name evidence="7" type="ORF">ALQ49_01605</name>
</gene>
<dbReference type="EMBL" id="RBPL01000017">
    <property type="protein sequence ID" value="RMO02143.1"/>
    <property type="molecule type" value="Genomic_DNA"/>
</dbReference>
<keyword evidence="4" id="KW-0274">FAD</keyword>
<feature type="domain" description="FAD-binding PCMH-type" evidence="6">
    <location>
        <begin position="51"/>
        <end position="221"/>
    </location>
</feature>